<organism evidence="2">
    <name type="scientific">Menopon gallinae</name>
    <name type="common">poultry shaft louse</name>
    <dbReference type="NCBI Taxonomy" id="328185"/>
    <lineage>
        <taxon>Eukaryota</taxon>
        <taxon>Metazoa</taxon>
        <taxon>Ecdysozoa</taxon>
        <taxon>Arthropoda</taxon>
        <taxon>Hexapoda</taxon>
        <taxon>Insecta</taxon>
        <taxon>Pterygota</taxon>
        <taxon>Neoptera</taxon>
        <taxon>Paraneoptera</taxon>
        <taxon>Psocodea</taxon>
        <taxon>Troctomorpha</taxon>
        <taxon>Phthiraptera</taxon>
        <taxon>Amblycera</taxon>
        <taxon>Menoponidae</taxon>
        <taxon>Menopon</taxon>
    </lineage>
</organism>
<dbReference type="Pfam" id="PF07707">
    <property type="entry name" value="BACK"/>
    <property type="match status" value="1"/>
</dbReference>
<dbReference type="GO" id="GO:0022008">
    <property type="term" value="P:neurogenesis"/>
    <property type="evidence" value="ECO:0007669"/>
    <property type="project" value="TreeGrafter"/>
</dbReference>
<dbReference type="GO" id="GO:0005829">
    <property type="term" value="C:cytosol"/>
    <property type="evidence" value="ECO:0007669"/>
    <property type="project" value="TreeGrafter"/>
</dbReference>
<feature type="domain" description="BACK" evidence="1">
    <location>
        <begin position="2"/>
        <end position="69"/>
    </location>
</feature>
<evidence type="ECO:0000313" key="2">
    <source>
        <dbReference type="EMBL" id="KAL0270987.1"/>
    </source>
</evidence>
<reference evidence="2" key="1">
    <citation type="journal article" date="2024" name="Gigascience">
        <title>Chromosome-level genome of the poultry shaft louse Menopon gallinae provides insight into the host-switching and adaptive evolution of parasitic lice.</title>
        <authorList>
            <person name="Xu Y."/>
            <person name="Ma L."/>
            <person name="Liu S."/>
            <person name="Liang Y."/>
            <person name="Liu Q."/>
            <person name="He Z."/>
            <person name="Tian L."/>
            <person name="Duan Y."/>
            <person name="Cai W."/>
            <person name="Li H."/>
            <person name="Song F."/>
        </authorList>
    </citation>
    <scope>NUCLEOTIDE SEQUENCE</scope>
    <source>
        <strain evidence="2">Cailab_2023a</strain>
    </source>
</reference>
<dbReference type="EMBL" id="JARGDH010000004">
    <property type="protein sequence ID" value="KAL0270987.1"/>
    <property type="molecule type" value="Genomic_DNA"/>
</dbReference>
<comment type="caution">
    <text evidence="2">The sequence shown here is derived from an EMBL/GenBank/DDBJ whole genome shotgun (WGS) entry which is preliminary data.</text>
</comment>
<dbReference type="PANTHER" id="PTHR45774">
    <property type="entry name" value="BTB/POZ DOMAIN-CONTAINING"/>
    <property type="match status" value="1"/>
</dbReference>
<dbReference type="Gene3D" id="1.25.40.420">
    <property type="match status" value="1"/>
</dbReference>
<dbReference type="PANTHER" id="PTHR45774:SF4">
    <property type="entry name" value="AXUNDEAD, ISOFORM F"/>
    <property type="match status" value="1"/>
</dbReference>
<protein>
    <recommendedName>
        <fullName evidence="1">BACK domain-containing protein</fullName>
    </recommendedName>
</protein>
<evidence type="ECO:0000259" key="1">
    <source>
        <dbReference type="Pfam" id="PF07707"/>
    </source>
</evidence>
<name>A0AAW2HMG4_9NEOP</name>
<proteinExistence type="predicted"/>
<accession>A0AAW2HMG4</accession>
<dbReference type="AlphaFoldDB" id="A0AAW2HMG4"/>
<dbReference type="InterPro" id="IPR011705">
    <property type="entry name" value="BACK"/>
</dbReference>
<gene>
    <name evidence="2" type="ORF">PYX00_008238</name>
</gene>
<sequence length="176" mass="20785">MDEDGLREIVKRDTLRVASEYNVFLALDRWTNRECKRRKLVLNASNRRLALGDLFYEIRFPYLKPEELLRKPVQTGLFSESELKVVSALISKSENLPQIPEDWLPHIDKIRRKRTDHDSKNIALSQKTYLIDSNKRKGENGNRNFRSLSIDSCRSDRKCMTRLAEYFLDIFVCLFD</sequence>